<feature type="transmembrane region" description="Helical" evidence="6">
    <location>
        <begin position="482"/>
        <end position="502"/>
    </location>
</feature>
<dbReference type="InParanoid" id="D8LPN1"/>
<evidence type="ECO:0000256" key="2">
    <source>
        <dbReference type="ARBA" id="ARBA00022771"/>
    </source>
</evidence>
<dbReference type="Pfam" id="PF13445">
    <property type="entry name" value="zf-RING_UBOX"/>
    <property type="match status" value="1"/>
</dbReference>
<dbReference type="InterPro" id="IPR017907">
    <property type="entry name" value="Znf_RING_CS"/>
</dbReference>
<evidence type="ECO:0000259" key="8">
    <source>
        <dbReference type="PROSITE" id="PS50145"/>
    </source>
</evidence>
<protein>
    <recommendedName>
        <fullName evidence="11">RING-type domain-containing protein</fullName>
    </recommendedName>
</protein>
<dbReference type="PROSITE" id="PS00518">
    <property type="entry name" value="ZF_RING_1"/>
    <property type="match status" value="1"/>
</dbReference>
<feature type="compositionally biased region" description="Low complexity" evidence="5">
    <location>
        <begin position="1"/>
        <end position="12"/>
    </location>
</feature>
<dbReference type="SUPFAM" id="SSF57850">
    <property type="entry name" value="RING/U-box"/>
    <property type="match status" value="1"/>
</dbReference>
<gene>
    <name evidence="9" type="ORF">Esi_0053_0001</name>
</gene>
<feature type="region of interest" description="Disordered" evidence="5">
    <location>
        <begin position="1"/>
        <end position="24"/>
    </location>
</feature>
<feature type="domain" description="TRAF-type" evidence="8">
    <location>
        <begin position="125"/>
        <end position="164"/>
    </location>
</feature>
<keyword evidence="3 4" id="KW-0862">Zinc</keyword>
<dbReference type="InterPro" id="IPR001841">
    <property type="entry name" value="Znf_RING"/>
</dbReference>
<dbReference type="InterPro" id="IPR027370">
    <property type="entry name" value="Znf-RING_euk"/>
</dbReference>
<evidence type="ECO:0000256" key="5">
    <source>
        <dbReference type="SAM" id="MobiDB-lite"/>
    </source>
</evidence>
<reference evidence="9 10" key="1">
    <citation type="journal article" date="2010" name="Nature">
        <title>The Ectocarpus genome and the independent evolution of multicellularity in brown algae.</title>
        <authorList>
            <person name="Cock J.M."/>
            <person name="Sterck L."/>
            <person name="Rouze P."/>
            <person name="Scornet D."/>
            <person name="Allen A.E."/>
            <person name="Amoutzias G."/>
            <person name="Anthouard V."/>
            <person name="Artiguenave F."/>
            <person name="Aury J.M."/>
            <person name="Badger J.H."/>
            <person name="Beszteri B."/>
            <person name="Billiau K."/>
            <person name="Bonnet E."/>
            <person name="Bothwell J.H."/>
            <person name="Bowler C."/>
            <person name="Boyen C."/>
            <person name="Brownlee C."/>
            <person name="Carrano C.J."/>
            <person name="Charrier B."/>
            <person name="Cho G.Y."/>
            <person name="Coelho S.M."/>
            <person name="Collen J."/>
            <person name="Corre E."/>
            <person name="Da Silva C."/>
            <person name="Delage L."/>
            <person name="Delaroque N."/>
            <person name="Dittami S.M."/>
            <person name="Doulbeau S."/>
            <person name="Elias M."/>
            <person name="Farnham G."/>
            <person name="Gachon C.M."/>
            <person name="Gschloessl B."/>
            <person name="Heesch S."/>
            <person name="Jabbari K."/>
            <person name="Jubin C."/>
            <person name="Kawai H."/>
            <person name="Kimura K."/>
            <person name="Kloareg B."/>
            <person name="Kupper F.C."/>
            <person name="Lang D."/>
            <person name="Le Bail A."/>
            <person name="Leblanc C."/>
            <person name="Lerouge P."/>
            <person name="Lohr M."/>
            <person name="Lopez P.J."/>
            <person name="Martens C."/>
            <person name="Maumus F."/>
            <person name="Michel G."/>
            <person name="Miranda-Saavedra D."/>
            <person name="Morales J."/>
            <person name="Moreau H."/>
            <person name="Motomura T."/>
            <person name="Nagasato C."/>
            <person name="Napoli C.A."/>
            <person name="Nelson D.R."/>
            <person name="Nyvall-Collen P."/>
            <person name="Peters A.F."/>
            <person name="Pommier C."/>
            <person name="Potin P."/>
            <person name="Poulain J."/>
            <person name="Quesneville H."/>
            <person name="Read B."/>
            <person name="Rensing S.A."/>
            <person name="Ritter A."/>
            <person name="Rousvoal S."/>
            <person name="Samanta M."/>
            <person name="Samson G."/>
            <person name="Schroeder D.C."/>
            <person name="Segurens B."/>
            <person name="Strittmatter M."/>
            <person name="Tonon T."/>
            <person name="Tregear J.W."/>
            <person name="Valentin K."/>
            <person name="von Dassow P."/>
            <person name="Yamagishi T."/>
            <person name="Van de Peer Y."/>
            <person name="Wincker P."/>
        </authorList>
    </citation>
    <scope>NUCLEOTIDE SEQUENCE [LARGE SCALE GENOMIC DNA]</scope>
    <source>
        <strain evidence="10">Ec32 / CCAP1310/4</strain>
    </source>
</reference>
<dbReference type="InterPro" id="IPR013083">
    <property type="entry name" value="Znf_RING/FYVE/PHD"/>
</dbReference>
<dbReference type="PROSITE" id="PS50089">
    <property type="entry name" value="ZF_RING_2"/>
    <property type="match status" value="1"/>
</dbReference>
<evidence type="ECO:0000313" key="9">
    <source>
        <dbReference type="EMBL" id="CBN77336.1"/>
    </source>
</evidence>
<keyword evidence="6" id="KW-1133">Transmembrane helix</keyword>
<evidence type="ECO:0000256" key="1">
    <source>
        <dbReference type="ARBA" id="ARBA00022723"/>
    </source>
</evidence>
<dbReference type="PANTHER" id="PTHR10131">
    <property type="entry name" value="TNF RECEPTOR ASSOCIATED FACTOR"/>
    <property type="match status" value="1"/>
</dbReference>
<keyword evidence="2 4" id="KW-0863">Zinc-finger</keyword>
<dbReference type="EMBL" id="FN649738">
    <property type="protein sequence ID" value="CBN77336.1"/>
    <property type="molecule type" value="Genomic_DNA"/>
</dbReference>
<dbReference type="AlphaFoldDB" id="D8LPN1"/>
<dbReference type="EMBL" id="FN648741">
    <property type="protein sequence ID" value="CBN77336.1"/>
    <property type="molecule type" value="Genomic_DNA"/>
</dbReference>
<evidence type="ECO:0000256" key="4">
    <source>
        <dbReference type="PROSITE-ProRule" id="PRU00207"/>
    </source>
</evidence>
<keyword evidence="6" id="KW-0812">Transmembrane</keyword>
<dbReference type="SUPFAM" id="SSF49599">
    <property type="entry name" value="TRAF domain-like"/>
    <property type="match status" value="1"/>
</dbReference>
<feature type="zinc finger region" description="TRAF-type" evidence="4">
    <location>
        <begin position="125"/>
        <end position="164"/>
    </location>
</feature>
<name>D8LPN1_ECTSI</name>
<dbReference type="Gene3D" id="3.30.40.10">
    <property type="entry name" value="Zinc/RING finger domain, C3HC4 (zinc finger)"/>
    <property type="match status" value="2"/>
</dbReference>
<proteinExistence type="predicted"/>
<dbReference type="OrthoDB" id="6105938at2759"/>
<feature type="transmembrane region" description="Helical" evidence="6">
    <location>
        <begin position="558"/>
        <end position="576"/>
    </location>
</feature>
<keyword evidence="10" id="KW-1185">Reference proteome</keyword>
<keyword evidence="1 4" id="KW-0479">Metal-binding</keyword>
<keyword evidence="6" id="KW-0472">Membrane</keyword>
<dbReference type="PANTHER" id="PTHR10131:SF94">
    <property type="entry name" value="TNF RECEPTOR-ASSOCIATED FACTOR 4"/>
    <property type="match status" value="1"/>
</dbReference>
<accession>D8LPN1</accession>
<dbReference type="PROSITE" id="PS50145">
    <property type="entry name" value="ZF_TRAF"/>
    <property type="match status" value="1"/>
</dbReference>
<dbReference type="STRING" id="2880.D8LPN1"/>
<dbReference type="Proteomes" id="UP000002630">
    <property type="component" value="Linkage Group LG13"/>
</dbReference>
<dbReference type="InterPro" id="IPR001293">
    <property type="entry name" value="Znf_TRAF"/>
</dbReference>
<evidence type="ECO:0008006" key="11">
    <source>
        <dbReference type="Google" id="ProtNLM"/>
    </source>
</evidence>
<organism evidence="9 10">
    <name type="scientific">Ectocarpus siliculosus</name>
    <name type="common">Brown alga</name>
    <name type="synonym">Conferva siliculosa</name>
    <dbReference type="NCBI Taxonomy" id="2880"/>
    <lineage>
        <taxon>Eukaryota</taxon>
        <taxon>Sar</taxon>
        <taxon>Stramenopiles</taxon>
        <taxon>Ochrophyta</taxon>
        <taxon>PX clade</taxon>
        <taxon>Phaeophyceae</taxon>
        <taxon>Ectocarpales</taxon>
        <taxon>Ectocarpaceae</taxon>
        <taxon>Ectocarpus</taxon>
    </lineage>
</organism>
<evidence type="ECO:0000259" key="7">
    <source>
        <dbReference type="PROSITE" id="PS50089"/>
    </source>
</evidence>
<evidence type="ECO:0000256" key="3">
    <source>
        <dbReference type="ARBA" id="ARBA00022833"/>
    </source>
</evidence>
<evidence type="ECO:0000313" key="10">
    <source>
        <dbReference type="Proteomes" id="UP000002630"/>
    </source>
</evidence>
<evidence type="ECO:0000256" key="6">
    <source>
        <dbReference type="SAM" id="Phobius"/>
    </source>
</evidence>
<sequence length="577" mass="63469">MESPLAEVASPPVEEPPGEEPGDAHGDAWSCPICFMWFDMPVSPPCQHTFCAGCLKSVVRAAAHRQRRSGNTGPSGPACPLCREPFTPEVVQPSARIFEEMLKATVTCRNGDCAAQFCPLRWKKHQEECPSAVVQCMHHLVGCEWKGARRDLSLHVEGCAYEKIKGLIPRVSASLKQIHAQVHQLEARVMAQNAAVANTRALLAHQRRAGSVFPAVYALLWRPPNWRLYQSPRPGGGVLSNVTLICLAPILFLALCGAGVFGGGGGLVVEERAVCLVGVAILGFVALLEHDNESPYHELQTPSLLKGLAIGEFLLEGTARSMVYFALKGLPDWKRTAALLFLLAPLFYPTVVQAVHRFEVQVKNAHNQAQRARAQPPLPPVEPVAVKTHDTVVNGVVRGTTMLLMNPVPALVGEVLAKLGVFVVSAALGPEKLDAFLEHVWLVMSAGIALDDKARLKKRHDSIFRDLRTPLPNMTDRTTRRLIAAVCVCLFATIVTFFRDILQMVGYSRLLLSVLDSAHFRWELHIGRVVMGSLQQTRTNQDPNFARTRARDLLRSRLLLLWVVVGSSFFLLFMLTS</sequence>
<feature type="domain" description="RING-type" evidence="7">
    <location>
        <begin position="31"/>
        <end position="83"/>
    </location>
</feature>
<dbReference type="GO" id="GO:0008270">
    <property type="term" value="F:zinc ion binding"/>
    <property type="evidence" value="ECO:0007669"/>
    <property type="project" value="UniProtKB-KW"/>
</dbReference>
<dbReference type="SMART" id="SM00184">
    <property type="entry name" value="RING"/>
    <property type="match status" value="1"/>
</dbReference>